<evidence type="ECO:0000313" key="4">
    <source>
        <dbReference type="EnsemblPlants" id="AES98008"/>
    </source>
</evidence>
<evidence type="ECO:0000313" key="5">
    <source>
        <dbReference type="Proteomes" id="UP000002051"/>
    </source>
</evidence>
<keyword evidence="5" id="KW-1185">Reference proteome</keyword>
<sequence>MGERKTMRDYIIGSQERTKPKRKTMGEYIIEAKLEALRRQFETFTPPPCEQCGLMGHENKDCPIGNSLDVEPNLDEESEVITLSTNKELKEELGHEGHVFTEREENLLKESPDEVHKQDFVVLDMKKRPEVQNILGTIMLAIGDVVAEV</sequence>
<keyword evidence="1" id="KW-0863">Zinc-finger</keyword>
<keyword evidence="1" id="KW-0862">Zinc</keyword>
<dbReference type="GO" id="GO:0008270">
    <property type="term" value="F:zinc ion binding"/>
    <property type="evidence" value="ECO:0007669"/>
    <property type="project" value="UniProtKB-KW"/>
</dbReference>
<evidence type="ECO:0000259" key="2">
    <source>
        <dbReference type="PROSITE" id="PS50158"/>
    </source>
</evidence>
<dbReference type="HOGENOM" id="CLU_1752462_0_0_1"/>
<evidence type="ECO:0000313" key="3">
    <source>
        <dbReference type="EMBL" id="AES98008.2"/>
    </source>
</evidence>
<dbReference type="GO" id="GO:0003676">
    <property type="term" value="F:nucleic acid binding"/>
    <property type="evidence" value="ECO:0007669"/>
    <property type="project" value="InterPro"/>
</dbReference>
<gene>
    <name evidence="3" type="ordered locus">MTR_5g063020</name>
</gene>
<organism evidence="3 5">
    <name type="scientific">Medicago truncatula</name>
    <name type="common">Barrel medic</name>
    <name type="synonym">Medicago tribuloides</name>
    <dbReference type="NCBI Taxonomy" id="3880"/>
    <lineage>
        <taxon>Eukaryota</taxon>
        <taxon>Viridiplantae</taxon>
        <taxon>Streptophyta</taxon>
        <taxon>Embryophyta</taxon>
        <taxon>Tracheophyta</taxon>
        <taxon>Spermatophyta</taxon>
        <taxon>Magnoliopsida</taxon>
        <taxon>eudicotyledons</taxon>
        <taxon>Gunneridae</taxon>
        <taxon>Pentapetalae</taxon>
        <taxon>rosids</taxon>
        <taxon>fabids</taxon>
        <taxon>Fabales</taxon>
        <taxon>Fabaceae</taxon>
        <taxon>Papilionoideae</taxon>
        <taxon>50 kb inversion clade</taxon>
        <taxon>NPAAA clade</taxon>
        <taxon>Hologalegina</taxon>
        <taxon>IRL clade</taxon>
        <taxon>Trifolieae</taxon>
        <taxon>Medicago</taxon>
    </lineage>
</organism>
<dbReference type="PROSITE" id="PS50158">
    <property type="entry name" value="ZF_CCHC"/>
    <property type="match status" value="1"/>
</dbReference>
<name>G7KAA6_MEDTR</name>
<dbReference type="InterPro" id="IPR001878">
    <property type="entry name" value="Znf_CCHC"/>
</dbReference>
<reference evidence="4" key="3">
    <citation type="submission" date="2015-04" db="UniProtKB">
        <authorList>
            <consortium name="EnsemblPlants"/>
        </authorList>
    </citation>
    <scope>IDENTIFICATION</scope>
    <source>
        <strain evidence="4">cv. Jemalong A17</strain>
    </source>
</reference>
<evidence type="ECO:0000256" key="1">
    <source>
        <dbReference type="PROSITE-ProRule" id="PRU00047"/>
    </source>
</evidence>
<feature type="domain" description="CCHC-type" evidence="2">
    <location>
        <begin position="49"/>
        <end position="63"/>
    </location>
</feature>
<protein>
    <recommendedName>
        <fullName evidence="2">CCHC-type domain-containing protein</fullName>
    </recommendedName>
</protein>
<keyword evidence="1" id="KW-0479">Metal-binding</keyword>
<proteinExistence type="predicted"/>
<reference evidence="3 5" key="2">
    <citation type="journal article" date="2014" name="BMC Genomics">
        <title>An improved genome release (version Mt4.0) for the model legume Medicago truncatula.</title>
        <authorList>
            <person name="Tang H."/>
            <person name="Krishnakumar V."/>
            <person name="Bidwell S."/>
            <person name="Rosen B."/>
            <person name="Chan A."/>
            <person name="Zhou S."/>
            <person name="Gentzbittel L."/>
            <person name="Childs K.L."/>
            <person name="Yandell M."/>
            <person name="Gundlach H."/>
            <person name="Mayer K.F."/>
            <person name="Schwartz D.C."/>
            <person name="Town C.D."/>
        </authorList>
    </citation>
    <scope>GENOME REANNOTATION</scope>
    <source>
        <strain evidence="4 5">cv. Jemalong A17</strain>
    </source>
</reference>
<dbReference type="Proteomes" id="UP000002051">
    <property type="component" value="Chromosome 5"/>
</dbReference>
<accession>G7KAA6</accession>
<reference evidence="3 5" key="1">
    <citation type="journal article" date="2011" name="Nature">
        <title>The Medicago genome provides insight into the evolution of rhizobial symbioses.</title>
        <authorList>
            <person name="Young N.D."/>
            <person name="Debelle F."/>
            <person name="Oldroyd G.E."/>
            <person name="Geurts R."/>
            <person name="Cannon S.B."/>
            <person name="Udvardi M.K."/>
            <person name="Benedito V.A."/>
            <person name="Mayer K.F."/>
            <person name="Gouzy J."/>
            <person name="Schoof H."/>
            <person name="Van de Peer Y."/>
            <person name="Proost S."/>
            <person name="Cook D.R."/>
            <person name="Meyers B.C."/>
            <person name="Spannagl M."/>
            <person name="Cheung F."/>
            <person name="De Mita S."/>
            <person name="Krishnakumar V."/>
            <person name="Gundlach H."/>
            <person name="Zhou S."/>
            <person name="Mudge J."/>
            <person name="Bharti A.K."/>
            <person name="Murray J.D."/>
            <person name="Naoumkina M.A."/>
            <person name="Rosen B."/>
            <person name="Silverstein K.A."/>
            <person name="Tang H."/>
            <person name="Rombauts S."/>
            <person name="Zhao P.X."/>
            <person name="Zhou P."/>
            <person name="Barbe V."/>
            <person name="Bardou P."/>
            <person name="Bechner M."/>
            <person name="Bellec A."/>
            <person name="Berger A."/>
            <person name="Berges H."/>
            <person name="Bidwell S."/>
            <person name="Bisseling T."/>
            <person name="Choisne N."/>
            <person name="Couloux A."/>
            <person name="Denny R."/>
            <person name="Deshpande S."/>
            <person name="Dai X."/>
            <person name="Doyle J.J."/>
            <person name="Dudez A.M."/>
            <person name="Farmer A.D."/>
            <person name="Fouteau S."/>
            <person name="Franken C."/>
            <person name="Gibelin C."/>
            <person name="Gish J."/>
            <person name="Goldstein S."/>
            <person name="Gonzalez A.J."/>
            <person name="Green P.J."/>
            <person name="Hallab A."/>
            <person name="Hartog M."/>
            <person name="Hua A."/>
            <person name="Humphray S.J."/>
            <person name="Jeong D.H."/>
            <person name="Jing Y."/>
            <person name="Jocker A."/>
            <person name="Kenton S.M."/>
            <person name="Kim D.J."/>
            <person name="Klee K."/>
            <person name="Lai H."/>
            <person name="Lang C."/>
            <person name="Lin S."/>
            <person name="Macmil S.L."/>
            <person name="Magdelenat G."/>
            <person name="Matthews L."/>
            <person name="McCorrison J."/>
            <person name="Monaghan E.L."/>
            <person name="Mun J.H."/>
            <person name="Najar F.Z."/>
            <person name="Nicholson C."/>
            <person name="Noirot C."/>
            <person name="O'Bleness M."/>
            <person name="Paule C.R."/>
            <person name="Poulain J."/>
            <person name="Prion F."/>
            <person name="Qin B."/>
            <person name="Qu C."/>
            <person name="Retzel E.F."/>
            <person name="Riddle C."/>
            <person name="Sallet E."/>
            <person name="Samain S."/>
            <person name="Samson N."/>
            <person name="Sanders I."/>
            <person name="Saurat O."/>
            <person name="Scarpelli C."/>
            <person name="Schiex T."/>
            <person name="Segurens B."/>
            <person name="Severin A.J."/>
            <person name="Sherrier D.J."/>
            <person name="Shi R."/>
            <person name="Sims S."/>
            <person name="Singer S.R."/>
            <person name="Sinharoy S."/>
            <person name="Sterck L."/>
            <person name="Viollet A."/>
            <person name="Wang B.B."/>
            <person name="Wang K."/>
            <person name="Wang M."/>
            <person name="Wang X."/>
            <person name="Warfsmann J."/>
            <person name="Weissenbach J."/>
            <person name="White D.D."/>
            <person name="White J.D."/>
            <person name="Wiley G.B."/>
            <person name="Wincker P."/>
            <person name="Xing Y."/>
            <person name="Yang L."/>
            <person name="Yao Z."/>
            <person name="Ying F."/>
            <person name="Zhai J."/>
            <person name="Zhou L."/>
            <person name="Zuber A."/>
            <person name="Denarie J."/>
            <person name="Dixon R.A."/>
            <person name="May G.D."/>
            <person name="Schwartz D.C."/>
            <person name="Rogers J."/>
            <person name="Quetier F."/>
            <person name="Town C.D."/>
            <person name="Roe B.A."/>
        </authorList>
    </citation>
    <scope>NUCLEOTIDE SEQUENCE [LARGE SCALE GENOMIC DNA]</scope>
    <source>
        <strain evidence="3">A17</strain>
        <strain evidence="4 5">cv. Jemalong A17</strain>
    </source>
</reference>
<dbReference type="EnsemblPlants" id="AES98008">
    <property type="protein sequence ID" value="AES98008"/>
    <property type="gene ID" value="MTR_5g063020"/>
</dbReference>
<dbReference type="EMBL" id="CM001221">
    <property type="protein sequence ID" value="AES98008.2"/>
    <property type="molecule type" value="Genomic_DNA"/>
</dbReference>
<accession>A0A0C3XLX2</accession>
<dbReference type="AlphaFoldDB" id="G7KAA6"/>